<feature type="transmembrane region" description="Helical" evidence="8">
    <location>
        <begin position="67"/>
        <end position="87"/>
    </location>
</feature>
<keyword evidence="10" id="KW-1185">Reference proteome</keyword>
<dbReference type="GO" id="GO:0009734">
    <property type="term" value="P:auxin-activated signaling pathway"/>
    <property type="evidence" value="ECO:0007669"/>
    <property type="project" value="UniProtKB-KW"/>
</dbReference>
<protein>
    <submittedName>
        <fullName evidence="9">Auxin efflux carrier component 1c</fullName>
    </submittedName>
</protein>
<evidence type="ECO:0000256" key="2">
    <source>
        <dbReference type="ARBA" id="ARBA00009177"/>
    </source>
</evidence>
<dbReference type="EMBL" id="KQ486121">
    <property type="protein sequence ID" value="KYP31333.1"/>
    <property type="molecule type" value="Genomic_DNA"/>
</dbReference>
<dbReference type="AlphaFoldDB" id="A0A151QM11"/>
<keyword evidence="3" id="KW-0813">Transport</keyword>
<dbReference type="GO" id="GO:0005783">
    <property type="term" value="C:endoplasmic reticulum"/>
    <property type="evidence" value="ECO:0007669"/>
    <property type="project" value="TreeGrafter"/>
</dbReference>
<keyword evidence="6 8" id="KW-0472">Membrane</keyword>
<evidence type="ECO:0000256" key="4">
    <source>
        <dbReference type="ARBA" id="ARBA00022692"/>
    </source>
</evidence>
<dbReference type="GO" id="GO:0005886">
    <property type="term" value="C:plasma membrane"/>
    <property type="evidence" value="ECO:0007669"/>
    <property type="project" value="TreeGrafter"/>
</dbReference>
<comment type="subcellular location">
    <subcellularLocation>
        <location evidence="1">Membrane</location>
        <topology evidence="1">Multi-pass membrane protein</topology>
    </subcellularLocation>
</comment>
<keyword evidence="4 8" id="KW-0812">Transmembrane</keyword>
<dbReference type="GO" id="GO:0010329">
    <property type="term" value="F:auxin efflux transmembrane transporter activity"/>
    <property type="evidence" value="ECO:0007669"/>
    <property type="project" value="TreeGrafter"/>
</dbReference>
<comment type="similarity">
    <text evidence="2">Belongs to the auxin efflux carrier (TC 2.A.69.1) family.</text>
</comment>
<feature type="transmembrane region" description="Helical" evidence="8">
    <location>
        <begin position="6"/>
        <end position="25"/>
    </location>
</feature>
<keyword evidence="7" id="KW-0927">Auxin signaling pathway</keyword>
<dbReference type="Pfam" id="PF03547">
    <property type="entry name" value="Mem_trans"/>
    <property type="match status" value="1"/>
</dbReference>
<evidence type="ECO:0000256" key="1">
    <source>
        <dbReference type="ARBA" id="ARBA00004141"/>
    </source>
</evidence>
<dbReference type="GO" id="GO:0009926">
    <property type="term" value="P:auxin polar transport"/>
    <property type="evidence" value="ECO:0007669"/>
    <property type="project" value="TreeGrafter"/>
</dbReference>
<evidence type="ECO:0000313" key="10">
    <source>
        <dbReference type="Proteomes" id="UP000075243"/>
    </source>
</evidence>
<proteinExistence type="inferred from homology"/>
<evidence type="ECO:0000256" key="8">
    <source>
        <dbReference type="SAM" id="Phobius"/>
    </source>
</evidence>
<dbReference type="STRING" id="3821.A0A151QM11"/>
<evidence type="ECO:0000256" key="3">
    <source>
        <dbReference type="ARBA" id="ARBA00022448"/>
    </source>
</evidence>
<evidence type="ECO:0000256" key="6">
    <source>
        <dbReference type="ARBA" id="ARBA00023136"/>
    </source>
</evidence>
<keyword evidence="5 8" id="KW-1133">Transmembrane helix</keyword>
<evidence type="ECO:0000313" key="9">
    <source>
        <dbReference type="EMBL" id="KYP31333.1"/>
    </source>
</evidence>
<evidence type="ECO:0000256" key="5">
    <source>
        <dbReference type="ARBA" id="ARBA00022989"/>
    </source>
</evidence>
<evidence type="ECO:0000256" key="7">
    <source>
        <dbReference type="ARBA" id="ARBA00023294"/>
    </source>
</evidence>
<feature type="transmembrane region" description="Helical" evidence="8">
    <location>
        <begin position="45"/>
        <end position="61"/>
    </location>
</feature>
<dbReference type="Proteomes" id="UP000075243">
    <property type="component" value="Unassembled WGS sequence"/>
</dbReference>
<dbReference type="Gramene" id="C.cajan_46535.t">
    <property type="protein sequence ID" value="C.cajan_46535.t.cds1"/>
    <property type="gene ID" value="C.cajan_46535"/>
</dbReference>
<name>A0A151QM11_CAJCA</name>
<sequence length="120" mass="13754">MITLTNFYHVITAMVPLYVAMILAYGSVKWWKIFSPDQCSGINRFVALFAVPLLSFHFIASNNPYEMNFIAADTLQKIIVLVVLTIWSNVSKRVCLEWTLIQTHHNNKLQNQTTGTKHLV</sequence>
<dbReference type="OMA" id="NDFYTIM"/>
<accession>A0A151QM11</accession>
<organism evidence="9 10">
    <name type="scientific">Cajanus cajan</name>
    <name type="common">Pigeon pea</name>
    <name type="synonym">Cajanus indicus</name>
    <dbReference type="NCBI Taxonomy" id="3821"/>
    <lineage>
        <taxon>Eukaryota</taxon>
        <taxon>Viridiplantae</taxon>
        <taxon>Streptophyta</taxon>
        <taxon>Embryophyta</taxon>
        <taxon>Tracheophyta</taxon>
        <taxon>Spermatophyta</taxon>
        <taxon>Magnoliopsida</taxon>
        <taxon>eudicotyledons</taxon>
        <taxon>Gunneridae</taxon>
        <taxon>Pentapetalae</taxon>
        <taxon>rosids</taxon>
        <taxon>fabids</taxon>
        <taxon>Fabales</taxon>
        <taxon>Fabaceae</taxon>
        <taxon>Papilionoideae</taxon>
        <taxon>50 kb inversion clade</taxon>
        <taxon>NPAAA clade</taxon>
        <taxon>indigoferoid/millettioid clade</taxon>
        <taxon>Phaseoleae</taxon>
        <taxon>Cajanus</taxon>
    </lineage>
</organism>
<reference evidence="9" key="1">
    <citation type="journal article" date="2012" name="Nat. Biotechnol.">
        <title>Draft genome sequence of pigeonpea (Cajanus cajan), an orphan legume crop of resource-poor farmers.</title>
        <authorList>
            <person name="Varshney R.K."/>
            <person name="Chen W."/>
            <person name="Li Y."/>
            <person name="Bharti A.K."/>
            <person name="Saxena R.K."/>
            <person name="Schlueter J.A."/>
            <person name="Donoghue M.T."/>
            <person name="Azam S."/>
            <person name="Fan G."/>
            <person name="Whaley A.M."/>
            <person name="Farmer A.D."/>
            <person name="Sheridan J."/>
            <person name="Iwata A."/>
            <person name="Tuteja R."/>
            <person name="Penmetsa R.V."/>
            <person name="Wu W."/>
            <person name="Upadhyaya H.D."/>
            <person name="Yang S.P."/>
            <person name="Shah T."/>
            <person name="Saxena K.B."/>
            <person name="Michael T."/>
            <person name="McCombie W.R."/>
            <person name="Yang B."/>
            <person name="Zhang G."/>
            <person name="Yang H."/>
            <person name="Wang J."/>
            <person name="Spillane C."/>
            <person name="Cook D.R."/>
            <person name="May G.D."/>
            <person name="Xu X."/>
            <person name="Jackson S.A."/>
        </authorList>
    </citation>
    <scope>NUCLEOTIDE SEQUENCE [LARGE SCALE GENOMIC DNA]</scope>
</reference>
<dbReference type="InterPro" id="IPR051107">
    <property type="entry name" value="Auxin_Efflux_Carrier"/>
</dbReference>
<dbReference type="PANTHER" id="PTHR31752:SF18">
    <property type="entry name" value="AUXIN EFFLUX CARRIER COMPONENT 1"/>
    <property type="match status" value="1"/>
</dbReference>
<gene>
    <name evidence="9" type="ORF">KK1_048427</name>
</gene>
<dbReference type="PANTHER" id="PTHR31752">
    <property type="entry name" value="AUXIN EFFLUX CARRIER COMPONENT 1B-RELATED"/>
    <property type="match status" value="1"/>
</dbReference>
<dbReference type="InterPro" id="IPR004776">
    <property type="entry name" value="Mem_transp_PIN-like"/>
</dbReference>